<protein>
    <submittedName>
        <fullName evidence="1">Uncharacterized protein</fullName>
    </submittedName>
</protein>
<reference evidence="1" key="2">
    <citation type="submission" date="2025-05" db="UniProtKB">
        <authorList>
            <consortium name="Ensembl"/>
        </authorList>
    </citation>
    <scope>IDENTIFICATION</scope>
</reference>
<sequence>NFENVLVFCLVELRRSASHEIEITPRIRCTSLGRSDSPLGPRSLESAQIIPSSQNSCPFLERTEFIKVDGQKDVVNPEIKALKNLERCIVKEWASSSPNTTLPS</sequence>
<dbReference type="Ensembl" id="ENSSSCT00040097874.1">
    <property type="protein sequence ID" value="ENSSSCP00040043674.1"/>
    <property type="gene ID" value="ENSSSCG00040071189.1"/>
</dbReference>
<evidence type="ECO:0000313" key="1">
    <source>
        <dbReference type="Ensembl" id="ENSSSCP00070007734.1"/>
    </source>
</evidence>
<dbReference type="Proteomes" id="UP000694722">
    <property type="component" value="Unplaced"/>
</dbReference>
<reference evidence="1 2" key="1">
    <citation type="submission" date="2017-08" db="EMBL/GenBank/DDBJ databases">
        <title>USMARCv1.0.</title>
        <authorList>
            <person name="Hannum G.I."/>
            <person name="Koren S."/>
            <person name="Schroeder S.G."/>
            <person name="Chin S.C."/>
            <person name="Nonneman D.J."/>
            <person name="Becker S.A."/>
            <person name="Rosen B.D."/>
            <person name="Bickhart D.M."/>
            <person name="Putnam N.H."/>
            <person name="Green R.E."/>
            <person name="Tuggle C.K."/>
            <person name="Liu H."/>
            <person name="Rohrer G.A."/>
            <person name="Warr A."/>
            <person name="Hall R."/>
            <person name="Kim K."/>
            <person name="Hume D.A."/>
            <person name="Talbot R."/>
            <person name="Chow W."/>
            <person name="Howe K."/>
            <person name="Schwartz A.S."/>
            <person name="Watson M."/>
            <person name="Archibald A.L."/>
            <person name="Phillippy A.M."/>
            <person name="Smith T.P.L."/>
        </authorList>
    </citation>
    <scope>NUCLEOTIDE SEQUENCE [LARGE SCALE GENOMIC DNA]</scope>
</reference>
<dbReference type="Proteomes" id="UP000694725">
    <property type="component" value="Unplaced"/>
</dbReference>
<proteinExistence type="predicted"/>
<dbReference type="Ensembl" id="ENSSSCT00070009434.1">
    <property type="protein sequence ID" value="ENSSSCP00070007734.1"/>
    <property type="gene ID" value="ENSSSCG00070004975.1"/>
</dbReference>
<organism evidence="1 2">
    <name type="scientific">Sus scrofa</name>
    <name type="common">Pig</name>
    <dbReference type="NCBI Taxonomy" id="9823"/>
    <lineage>
        <taxon>Eukaryota</taxon>
        <taxon>Metazoa</taxon>
        <taxon>Chordata</taxon>
        <taxon>Craniata</taxon>
        <taxon>Vertebrata</taxon>
        <taxon>Euteleostomi</taxon>
        <taxon>Mammalia</taxon>
        <taxon>Eutheria</taxon>
        <taxon>Laurasiatheria</taxon>
        <taxon>Artiodactyla</taxon>
        <taxon>Suina</taxon>
        <taxon>Suidae</taxon>
        <taxon>Sus</taxon>
    </lineage>
</organism>
<accession>A0A4X1SX23</accession>
<evidence type="ECO:0000313" key="2">
    <source>
        <dbReference type="Proteomes" id="UP000314985"/>
    </source>
</evidence>
<name>A0A4X1SX23_PIG</name>
<dbReference type="Ensembl" id="ENSSSCT00065106601.1">
    <property type="protein sequence ID" value="ENSSSCP00065047425.1"/>
    <property type="gene ID" value="ENSSSCG00065077093.1"/>
</dbReference>
<dbReference type="AlphaFoldDB" id="A0A4X1SX23"/>
<dbReference type="Proteomes" id="UP000314985">
    <property type="component" value="Chromosome 8"/>
</dbReference>